<organism evidence="9 11">
    <name type="scientific">Adineta steineri</name>
    <dbReference type="NCBI Taxonomy" id="433720"/>
    <lineage>
        <taxon>Eukaryota</taxon>
        <taxon>Metazoa</taxon>
        <taxon>Spiralia</taxon>
        <taxon>Gnathifera</taxon>
        <taxon>Rotifera</taxon>
        <taxon>Eurotatoria</taxon>
        <taxon>Bdelloidea</taxon>
        <taxon>Adinetida</taxon>
        <taxon>Adinetidae</taxon>
        <taxon>Adineta</taxon>
    </lineage>
</organism>
<evidence type="ECO:0000256" key="3">
    <source>
        <dbReference type="ARBA" id="ARBA00022692"/>
    </source>
</evidence>
<dbReference type="Proteomes" id="UP000663881">
    <property type="component" value="Unassembled WGS sequence"/>
</dbReference>
<sequence length="293" mass="33713">MGSLGGHLVPGSIFIIIGLWWMYSTWLRYYLCRQRRRPFYITTSFPLHCCGPRVAKLPMEAFFVLFGTTLGILIELIAGFNRVVDTETGRVSYFEGANNLQHFGMYFMFFLVGVIELLIHYKFPLPKNFDIAAGGLAFSSEALLFYFHGHARDPVEVQIHVFLVLAISATVVCGVFELSQQEKKVYATLMRGYFTVLQGSWFYTAGFILYSPFHEHYDQSKDPDAHRTTMLIAYYFVLHIAITLFILLLFSVPAYLVSKRQYHTIDFAEYGELSVENNEDEEMEKFNGTTTHI</sequence>
<evidence type="ECO:0000256" key="6">
    <source>
        <dbReference type="SAM" id="Phobius"/>
    </source>
</evidence>
<dbReference type="Proteomes" id="UP000663860">
    <property type="component" value="Unassembled WGS sequence"/>
</dbReference>
<dbReference type="GO" id="GO:0016020">
    <property type="term" value="C:membrane"/>
    <property type="evidence" value="ECO:0007669"/>
    <property type="project" value="UniProtKB-SubCell"/>
</dbReference>
<evidence type="ECO:0000256" key="1">
    <source>
        <dbReference type="ARBA" id="ARBA00004141"/>
    </source>
</evidence>
<evidence type="ECO:0000256" key="4">
    <source>
        <dbReference type="ARBA" id="ARBA00022989"/>
    </source>
</evidence>
<feature type="transmembrane region" description="Helical" evidence="6">
    <location>
        <begin position="12"/>
        <end position="31"/>
    </location>
</feature>
<dbReference type="AlphaFoldDB" id="A0A818IDX0"/>
<dbReference type="Proteomes" id="UP000663891">
    <property type="component" value="Unassembled WGS sequence"/>
</dbReference>
<keyword evidence="5 6" id="KW-0472">Membrane</keyword>
<evidence type="ECO:0000313" key="8">
    <source>
        <dbReference type="EMBL" id="CAF1457675.1"/>
    </source>
</evidence>
<feature type="transmembrane region" description="Helical" evidence="6">
    <location>
        <begin position="61"/>
        <end position="80"/>
    </location>
</feature>
<dbReference type="PANTHER" id="PTHR16007:SF15">
    <property type="entry name" value="TRANSMEMBRANE PROTEIN 45B"/>
    <property type="match status" value="1"/>
</dbReference>
<feature type="transmembrane region" description="Helical" evidence="6">
    <location>
        <begin position="131"/>
        <end position="147"/>
    </location>
</feature>
<dbReference type="OrthoDB" id="551896at2759"/>
<feature type="transmembrane region" description="Helical" evidence="6">
    <location>
        <begin position="159"/>
        <end position="178"/>
    </location>
</feature>
<keyword evidence="3 6" id="KW-0812">Transmembrane</keyword>
<dbReference type="Pfam" id="PF04819">
    <property type="entry name" value="DUF716"/>
    <property type="match status" value="1"/>
</dbReference>
<accession>A0A818IDX0</accession>
<reference evidence="9" key="1">
    <citation type="submission" date="2021-02" db="EMBL/GenBank/DDBJ databases">
        <authorList>
            <person name="Nowell W R."/>
        </authorList>
    </citation>
    <scope>NUCLEOTIDE SEQUENCE</scope>
</reference>
<feature type="transmembrane region" description="Helical" evidence="6">
    <location>
        <begin position="190"/>
        <end position="213"/>
    </location>
</feature>
<evidence type="ECO:0000256" key="5">
    <source>
        <dbReference type="ARBA" id="ARBA00023136"/>
    </source>
</evidence>
<comment type="subcellular location">
    <subcellularLocation>
        <location evidence="1">Membrane</location>
        <topology evidence="1">Multi-pass membrane protein</topology>
    </subcellularLocation>
</comment>
<dbReference type="EMBL" id="CAJOAY010000130">
    <property type="protein sequence ID" value="CAF3551671.1"/>
    <property type="molecule type" value="Genomic_DNA"/>
</dbReference>
<evidence type="ECO:0000313" key="10">
    <source>
        <dbReference type="EMBL" id="CAF3551671.1"/>
    </source>
</evidence>
<dbReference type="Proteomes" id="UP000663868">
    <property type="component" value="Unassembled WGS sequence"/>
</dbReference>
<evidence type="ECO:0008006" key="12">
    <source>
        <dbReference type="Google" id="ProtNLM"/>
    </source>
</evidence>
<proteinExistence type="inferred from homology"/>
<dbReference type="PANTHER" id="PTHR16007">
    <property type="entry name" value="EPIDIDYMAL MEMBRANE PROTEIN E9-RELATED"/>
    <property type="match status" value="1"/>
</dbReference>
<protein>
    <recommendedName>
        <fullName evidence="12">Transmembrane protein 45B</fullName>
    </recommendedName>
</protein>
<feature type="transmembrane region" description="Helical" evidence="6">
    <location>
        <begin position="100"/>
        <end position="119"/>
    </location>
</feature>
<dbReference type="EMBL" id="CAJNON010000228">
    <property type="protein sequence ID" value="CAF1123361.1"/>
    <property type="molecule type" value="Genomic_DNA"/>
</dbReference>
<dbReference type="InterPro" id="IPR042127">
    <property type="entry name" value="TMEM45"/>
</dbReference>
<name>A0A818IDX0_9BILA</name>
<gene>
    <name evidence="8" type="ORF">IZO911_LOCUS42738</name>
    <name evidence="9" type="ORF">KXQ929_LOCUS1254</name>
    <name evidence="10" type="ORF">OKA104_LOCUS4124</name>
    <name evidence="7" type="ORF">VCS650_LOCUS21316</name>
</gene>
<dbReference type="EMBL" id="CAJNOE010001910">
    <property type="protein sequence ID" value="CAF1457675.1"/>
    <property type="molecule type" value="Genomic_DNA"/>
</dbReference>
<evidence type="ECO:0000313" key="9">
    <source>
        <dbReference type="EMBL" id="CAF3522848.1"/>
    </source>
</evidence>
<evidence type="ECO:0000313" key="11">
    <source>
        <dbReference type="Proteomes" id="UP000663868"/>
    </source>
</evidence>
<comment type="caution">
    <text evidence="9">The sequence shown here is derived from an EMBL/GenBank/DDBJ whole genome shotgun (WGS) entry which is preliminary data.</text>
</comment>
<evidence type="ECO:0000313" key="7">
    <source>
        <dbReference type="EMBL" id="CAF1123361.1"/>
    </source>
</evidence>
<keyword evidence="4 6" id="KW-1133">Transmembrane helix</keyword>
<feature type="transmembrane region" description="Helical" evidence="6">
    <location>
        <begin position="233"/>
        <end position="257"/>
    </location>
</feature>
<dbReference type="InterPro" id="IPR006904">
    <property type="entry name" value="DUF716"/>
</dbReference>
<dbReference type="EMBL" id="CAJOBB010000034">
    <property type="protein sequence ID" value="CAF3522848.1"/>
    <property type="molecule type" value="Genomic_DNA"/>
</dbReference>
<comment type="similarity">
    <text evidence="2">Belongs to the TMEM45 family.</text>
</comment>
<evidence type="ECO:0000256" key="2">
    <source>
        <dbReference type="ARBA" id="ARBA00006948"/>
    </source>
</evidence>